<feature type="transmembrane region" description="Helical" evidence="6">
    <location>
        <begin position="98"/>
        <end position="117"/>
    </location>
</feature>
<dbReference type="InterPro" id="IPR037185">
    <property type="entry name" value="EmrE-like"/>
</dbReference>
<reference evidence="8 9" key="1">
    <citation type="submission" date="2020-07" db="EMBL/GenBank/DDBJ databases">
        <title>Genomic Encyclopedia of Type Strains, Phase IV (KMG-IV): sequencing the most valuable type-strain genomes for metagenomic binning, comparative biology and taxonomic classification.</title>
        <authorList>
            <person name="Goeker M."/>
        </authorList>
    </citation>
    <scope>NUCLEOTIDE SEQUENCE [LARGE SCALE GENOMIC DNA]</scope>
    <source>
        <strain evidence="8 9">DSM 29043</strain>
    </source>
</reference>
<feature type="transmembrane region" description="Helical" evidence="6">
    <location>
        <begin position="267"/>
        <end position="284"/>
    </location>
</feature>
<gene>
    <name evidence="8" type="ORF">FHS75_001078</name>
</gene>
<protein>
    <submittedName>
        <fullName evidence="8">S-adenosylmethionine uptake transporter</fullName>
    </submittedName>
</protein>
<accession>A0A7Z0BT26</accession>
<evidence type="ECO:0000259" key="7">
    <source>
        <dbReference type="Pfam" id="PF00892"/>
    </source>
</evidence>
<feature type="transmembrane region" description="Helical" evidence="6">
    <location>
        <begin position="40"/>
        <end position="58"/>
    </location>
</feature>
<dbReference type="PANTHER" id="PTHR22911">
    <property type="entry name" value="ACYL-MALONYL CONDENSING ENZYME-RELATED"/>
    <property type="match status" value="1"/>
</dbReference>
<feature type="domain" description="EamA" evidence="7">
    <location>
        <begin position="154"/>
        <end position="283"/>
    </location>
</feature>
<feature type="transmembrane region" description="Helical" evidence="6">
    <location>
        <begin position="216"/>
        <end position="235"/>
    </location>
</feature>
<dbReference type="Pfam" id="PF00892">
    <property type="entry name" value="EamA"/>
    <property type="match status" value="2"/>
</dbReference>
<dbReference type="PANTHER" id="PTHR22911:SF6">
    <property type="entry name" value="SOLUTE CARRIER FAMILY 35 MEMBER G1"/>
    <property type="match status" value="1"/>
</dbReference>
<feature type="transmembrane region" description="Helical" evidence="6">
    <location>
        <begin position="124"/>
        <end position="141"/>
    </location>
</feature>
<evidence type="ECO:0000256" key="3">
    <source>
        <dbReference type="ARBA" id="ARBA00022692"/>
    </source>
</evidence>
<keyword evidence="9" id="KW-1185">Reference proteome</keyword>
<feature type="domain" description="EamA" evidence="7">
    <location>
        <begin position="19"/>
        <end position="138"/>
    </location>
</feature>
<evidence type="ECO:0000256" key="2">
    <source>
        <dbReference type="ARBA" id="ARBA00009853"/>
    </source>
</evidence>
<comment type="subcellular location">
    <subcellularLocation>
        <location evidence="1">Membrane</location>
        <topology evidence="1">Multi-pass membrane protein</topology>
    </subcellularLocation>
</comment>
<keyword evidence="4 6" id="KW-1133">Transmembrane helix</keyword>
<dbReference type="Proteomes" id="UP000522081">
    <property type="component" value="Unassembled WGS sequence"/>
</dbReference>
<comment type="caution">
    <text evidence="8">The sequence shown here is derived from an EMBL/GenBank/DDBJ whole genome shotgun (WGS) entry which is preliminary data.</text>
</comment>
<evidence type="ECO:0000313" key="8">
    <source>
        <dbReference type="EMBL" id="NYH94759.1"/>
    </source>
</evidence>
<dbReference type="GO" id="GO:0016020">
    <property type="term" value="C:membrane"/>
    <property type="evidence" value="ECO:0007669"/>
    <property type="project" value="UniProtKB-SubCell"/>
</dbReference>
<organism evidence="8 9">
    <name type="scientific">Novosphingobium marinum</name>
    <dbReference type="NCBI Taxonomy" id="1514948"/>
    <lineage>
        <taxon>Bacteria</taxon>
        <taxon>Pseudomonadati</taxon>
        <taxon>Pseudomonadota</taxon>
        <taxon>Alphaproteobacteria</taxon>
        <taxon>Sphingomonadales</taxon>
        <taxon>Sphingomonadaceae</taxon>
        <taxon>Novosphingobium</taxon>
    </lineage>
</organism>
<feature type="transmembrane region" description="Helical" evidence="6">
    <location>
        <begin position="242"/>
        <end position="261"/>
    </location>
</feature>
<dbReference type="RefSeq" id="WP_229735646.1">
    <property type="nucleotide sequence ID" value="NZ_BMGF01000006.1"/>
</dbReference>
<evidence type="ECO:0000256" key="1">
    <source>
        <dbReference type="ARBA" id="ARBA00004141"/>
    </source>
</evidence>
<keyword evidence="3 6" id="KW-0812">Transmembrane</keyword>
<dbReference type="SUPFAM" id="SSF103481">
    <property type="entry name" value="Multidrug resistance efflux transporter EmrE"/>
    <property type="match status" value="2"/>
</dbReference>
<feature type="transmembrane region" description="Helical" evidence="6">
    <location>
        <begin position="153"/>
        <end position="172"/>
    </location>
</feature>
<feature type="transmembrane region" description="Helical" evidence="6">
    <location>
        <begin position="70"/>
        <end position="92"/>
    </location>
</feature>
<feature type="transmembrane region" description="Helical" evidence="6">
    <location>
        <begin position="184"/>
        <end position="204"/>
    </location>
</feature>
<evidence type="ECO:0000256" key="5">
    <source>
        <dbReference type="ARBA" id="ARBA00023136"/>
    </source>
</evidence>
<dbReference type="AlphaFoldDB" id="A0A7Z0BT26"/>
<evidence type="ECO:0000256" key="6">
    <source>
        <dbReference type="SAM" id="Phobius"/>
    </source>
</evidence>
<evidence type="ECO:0000313" key="9">
    <source>
        <dbReference type="Proteomes" id="UP000522081"/>
    </source>
</evidence>
<proteinExistence type="inferred from homology"/>
<dbReference type="EMBL" id="JACBZF010000002">
    <property type="protein sequence ID" value="NYH94759.1"/>
    <property type="molecule type" value="Genomic_DNA"/>
</dbReference>
<sequence length="299" mass="31361">MPGAARLLPFLAVTLGLGMFSLMDAAMKSAAILGGVYTALVLRSLLGALLAAPVWLARRKAWPTRDALRVHLVRSAVVTAMAPLFFWGLVRIPMAEAIAISFIAPLIALYFASLLLGEVIRPSAIVASLLGVAGVAVIAGARFGDGGLSGEAGLGIAAILVSAVFYALNLVLQRRQALLASPYEIAVLQNLFVGLFLLPAAPWLAQVPGEAAMRDIVLGAAFAVLALLFLAWGYARAEAQALVPIEYTGFLWAALFGWLWFREPVGWATMAGALLIVAGSWIATRNPAARVNPASTSAS</sequence>
<dbReference type="InterPro" id="IPR000620">
    <property type="entry name" value="EamA_dom"/>
</dbReference>
<evidence type="ECO:0000256" key="4">
    <source>
        <dbReference type="ARBA" id="ARBA00022989"/>
    </source>
</evidence>
<comment type="similarity">
    <text evidence="2">Belongs to the drug/metabolite transporter (DMT) superfamily. 10 TMS drug/metabolite exporter (DME) (TC 2.A.7.3) family.</text>
</comment>
<keyword evidence="5 6" id="KW-0472">Membrane</keyword>
<name>A0A7Z0BT26_9SPHN</name>
<dbReference type="Gene3D" id="1.10.3730.20">
    <property type="match status" value="1"/>
</dbReference>